<dbReference type="GO" id="GO:0033229">
    <property type="term" value="F:cysteine transmembrane transporter activity"/>
    <property type="evidence" value="ECO:0007669"/>
    <property type="project" value="TreeGrafter"/>
</dbReference>
<protein>
    <submittedName>
        <fullName evidence="6">Uncharacterized protein</fullName>
    </submittedName>
</protein>
<dbReference type="InterPro" id="IPR036259">
    <property type="entry name" value="MFS_trans_sf"/>
</dbReference>
<sequence>MEKTMDHKESVTSEVSEPDSHLVAKIKNADVTLKFMEEHDAMVGELSPDQAKALYRKLLRRVLVIVFIINLLMFFDKNAMSFSKLLGMWKETHLTQKQYSNVNSLFYAGYLVGQIPGHLIMQRVNLRFFMLAQLLCWVILMFSQLAAKDYPAIAAIRFLLGVTESVVTPCIEHTLAMFFTLKEQEVINPIFWIGTVGVGIPTGFIAYGVNHYKGDVISRWKIYWIINGGLTLLLAIWVAFDYPDNPATYKAFSIEERVHIVRRIKKQSRSSIEEKHFKMYQFAEAIRDPVTWLFGLYAFTSMLANNMNFQQQVISTSLGVSNLNSTLITVAQAGYSTVAFLIGSYLLSKFKNSLCYLSVISNVPAIVGGIMAVALPWSNKIGILAGCIIVHTDGFAYILGLCWSQSSSAGYTKRLTRTTVFMIGYGVANIVAPQMWTTGPRYYAAWIVQLVVAWFFSSVLLICIRVILSRRNKKRLAQLEFDEDGNIISKKNAFVEEAGDDRRKVDVSMLDLTDLENEEFIYPL</sequence>
<evidence type="ECO:0000313" key="6">
    <source>
        <dbReference type="EMBL" id="KAH3678089.1"/>
    </source>
</evidence>
<gene>
    <name evidence="6" type="ORF">OGATHE_000744</name>
</gene>
<keyword evidence="2" id="KW-0813">Transport</keyword>
<dbReference type="SUPFAM" id="SSF103473">
    <property type="entry name" value="MFS general substrate transporter"/>
    <property type="match status" value="1"/>
</dbReference>
<dbReference type="EMBL" id="JAEUBD010000095">
    <property type="protein sequence ID" value="KAH3678089.1"/>
    <property type="molecule type" value="Genomic_DNA"/>
</dbReference>
<proteinExistence type="predicted"/>
<dbReference type="PANTHER" id="PTHR43791:SF63">
    <property type="entry name" value="HIGH AFFINITY CYSTEINE TRANSPORTER"/>
    <property type="match status" value="1"/>
</dbReference>
<reference evidence="6" key="2">
    <citation type="submission" date="2021-01" db="EMBL/GenBank/DDBJ databases">
        <authorList>
            <person name="Schikora-Tamarit M.A."/>
        </authorList>
    </citation>
    <scope>NUCLEOTIDE SEQUENCE</scope>
    <source>
        <strain evidence="6">NCAIM Y.01608</strain>
    </source>
</reference>
<organism evidence="6 7">
    <name type="scientific">Ogataea polymorpha</name>
    <dbReference type="NCBI Taxonomy" id="460523"/>
    <lineage>
        <taxon>Eukaryota</taxon>
        <taxon>Fungi</taxon>
        <taxon>Dikarya</taxon>
        <taxon>Ascomycota</taxon>
        <taxon>Saccharomycotina</taxon>
        <taxon>Pichiomycetes</taxon>
        <taxon>Pichiales</taxon>
        <taxon>Pichiaceae</taxon>
        <taxon>Ogataea</taxon>
    </lineage>
</organism>
<dbReference type="Proteomes" id="UP000788993">
    <property type="component" value="Unassembled WGS sequence"/>
</dbReference>
<dbReference type="AlphaFoldDB" id="A0A1B7SN70"/>
<evidence type="ECO:0000256" key="2">
    <source>
        <dbReference type="ARBA" id="ARBA00022448"/>
    </source>
</evidence>
<dbReference type="GO" id="GO:0016020">
    <property type="term" value="C:membrane"/>
    <property type="evidence" value="ECO:0007669"/>
    <property type="project" value="UniProtKB-SubCell"/>
</dbReference>
<keyword evidence="4" id="KW-1133">Transmembrane helix</keyword>
<comment type="caution">
    <text evidence="6">The sequence shown here is derived from an EMBL/GenBank/DDBJ whole genome shotgun (WGS) entry which is preliminary data.</text>
</comment>
<dbReference type="InterPro" id="IPR011701">
    <property type="entry name" value="MFS"/>
</dbReference>
<keyword evidence="3" id="KW-0812">Transmembrane</keyword>
<evidence type="ECO:0000313" key="7">
    <source>
        <dbReference type="Proteomes" id="UP000788993"/>
    </source>
</evidence>
<comment type="subcellular location">
    <subcellularLocation>
        <location evidence="1">Membrane</location>
        <topology evidence="1">Multi-pass membrane protein</topology>
    </subcellularLocation>
</comment>
<dbReference type="Gene3D" id="1.20.1250.20">
    <property type="entry name" value="MFS general substrate transporter like domains"/>
    <property type="match status" value="1"/>
</dbReference>
<evidence type="ECO:0000256" key="4">
    <source>
        <dbReference type="ARBA" id="ARBA00022989"/>
    </source>
</evidence>
<reference evidence="6" key="1">
    <citation type="journal article" date="2021" name="Open Biol.">
        <title>Shared evolutionary footprints suggest mitochondrial oxidative damage underlies multiple complex I losses in fungi.</title>
        <authorList>
            <person name="Schikora-Tamarit M.A."/>
            <person name="Marcet-Houben M."/>
            <person name="Nosek J."/>
            <person name="Gabaldon T."/>
        </authorList>
    </citation>
    <scope>NUCLEOTIDE SEQUENCE</scope>
    <source>
        <strain evidence="6">NCAIM Y.01608</strain>
    </source>
</reference>
<keyword evidence="7" id="KW-1185">Reference proteome</keyword>
<evidence type="ECO:0000256" key="1">
    <source>
        <dbReference type="ARBA" id="ARBA00004141"/>
    </source>
</evidence>
<dbReference type="Pfam" id="PF07690">
    <property type="entry name" value="MFS_1"/>
    <property type="match status" value="1"/>
</dbReference>
<accession>A0A1B7SN70</accession>
<keyword evidence="5" id="KW-0472">Membrane</keyword>
<name>A0A1B7SN70_9ASCO</name>
<dbReference type="PANTHER" id="PTHR43791">
    <property type="entry name" value="PERMEASE-RELATED"/>
    <property type="match status" value="1"/>
</dbReference>
<evidence type="ECO:0000256" key="3">
    <source>
        <dbReference type="ARBA" id="ARBA00022692"/>
    </source>
</evidence>
<dbReference type="RefSeq" id="XP_018212734.1">
    <property type="nucleotide sequence ID" value="XM_018358048.1"/>
</dbReference>
<evidence type="ECO:0000256" key="5">
    <source>
        <dbReference type="ARBA" id="ARBA00023136"/>
    </source>
</evidence>